<feature type="domain" description="CFEM" evidence="12">
    <location>
        <begin position="364"/>
        <end position="427"/>
    </location>
</feature>
<feature type="signal peptide" evidence="11">
    <location>
        <begin position="1"/>
        <end position="19"/>
    </location>
</feature>
<keyword evidence="5" id="KW-0336">GPI-anchor</keyword>
<keyword evidence="14" id="KW-1185">Reference proteome</keyword>
<comment type="caution">
    <text evidence="13">The sequence shown here is derived from an EMBL/GenBank/DDBJ whole genome shotgun (WGS) entry which is preliminary data.</text>
</comment>
<organism evidence="13 14">
    <name type="scientific">Dendryphion nanum</name>
    <dbReference type="NCBI Taxonomy" id="256645"/>
    <lineage>
        <taxon>Eukaryota</taxon>
        <taxon>Fungi</taxon>
        <taxon>Dikarya</taxon>
        <taxon>Ascomycota</taxon>
        <taxon>Pezizomycotina</taxon>
        <taxon>Dothideomycetes</taxon>
        <taxon>Pleosporomycetidae</taxon>
        <taxon>Pleosporales</taxon>
        <taxon>Torulaceae</taxon>
        <taxon>Dendryphion</taxon>
    </lineage>
</organism>
<feature type="transmembrane region" description="Helical" evidence="10">
    <location>
        <begin position="588"/>
        <end position="609"/>
    </location>
</feature>
<protein>
    <recommendedName>
        <fullName evidence="12">CFEM domain-containing protein</fullName>
    </recommendedName>
</protein>
<comment type="similarity">
    <text evidence="3">Belongs to the RBT5 family.</text>
</comment>
<evidence type="ECO:0000256" key="3">
    <source>
        <dbReference type="ARBA" id="ARBA00010031"/>
    </source>
</evidence>
<evidence type="ECO:0000313" key="14">
    <source>
        <dbReference type="Proteomes" id="UP000700596"/>
    </source>
</evidence>
<evidence type="ECO:0000313" key="13">
    <source>
        <dbReference type="EMBL" id="KAH7138935.1"/>
    </source>
</evidence>
<dbReference type="InterPro" id="IPR008427">
    <property type="entry name" value="Extracellular_membr_CFEM_dom"/>
</dbReference>
<evidence type="ECO:0000256" key="1">
    <source>
        <dbReference type="ARBA" id="ARBA00004589"/>
    </source>
</evidence>
<evidence type="ECO:0000256" key="10">
    <source>
        <dbReference type="SAM" id="Phobius"/>
    </source>
</evidence>
<evidence type="ECO:0000256" key="7">
    <source>
        <dbReference type="ARBA" id="ARBA00023157"/>
    </source>
</evidence>
<dbReference type="EMBL" id="JAGMWT010000001">
    <property type="protein sequence ID" value="KAH7138935.1"/>
    <property type="molecule type" value="Genomic_DNA"/>
</dbReference>
<comment type="subcellular location">
    <subcellularLocation>
        <location evidence="1">Membrane</location>
        <topology evidence="1">Lipid-anchor</topology>
        <topology evidence="1">GPI-anchor</topology>
    </subcellularLocation>
    <subcellularLocation>
        <location evidence="2">Secreted</location>
    </subcellularLocation>
</comment>
<evidence type="ECO:0000256" key="11">
    <source>
        <dbReference type="SAM" id="SignalP"/>
    </source>
</evidence>
<gene>
    <name evidence="13" type="ORF">B0J11DRAFT_29102</name>
</gene>
<feature type="compositionally biased region" description="Low complexity" evidence="9">
    <location>
        <begin position="236"/>
        <end position="283"/>
    </location>
</feature>
<proteinExistence type="inferred from homology"/>
<keyword evidence="5" id="KW-0325">Glycoprotein</keyword>
<evidence type="ECO:0000256" key="5">
    <source>
        <dbReference type="ARBA" id="ARBA00022622"/>
    </source>
</evidence>
<dbReference type="Proteomes" id="UP000700596">
    <property type="component" value="Unassembled WGS sequence"/>
</dbReference>
<feature type="compositionally biased region" description="Pro residues" evidence="9">
    <location>
        <begin position="351"/>
        <end position="360"/>
    </location>
</feature>
<evidence type="ECO:0000256" key="8">
    <source>
        <dbReference type="ARBA" id="ARBA00023288"/>
    </source>
</evidence>
<evidence type="ECO:0000256" key="6">
    <source>
        <dbReference type="ARBA" id="ARBA00022729"/>
    </source>
</evidence>
<dbReference type="GO" id="GO:0098552">
    <property type="term" value="C:side of membrane"/>
    <property type="evidence" value="ECO:0007669"/>
    <property type="project" value="UniProtKB-KW"/>
</dbReference>
<evidence type="ECO:0000259" key="12">
    <source>
        <dbReference type="Pfam" id="PF05730"/>
    </source>
</evidence>
<sequence length="610" mass="62911">MKTSVAFLVSGLAAQQVSATWNLGAKHFNTPQYNNNECSEKQKGGFNWGDLPTGNFNNYGDFSFKGGSGSWSCANSFGKRDALTKRTFNSKCIKNKVKKDKPANFDCGDKKKDGFSVKEIEVSVEYDCDLEFHYKMPDNSICKQVKRCSKEGTLVKNTQCGGAKSVDVYLGKHEQKSRDDCEIGFHRIDFDCNPGYTPTKKPSQPPPSQPASSKPASSKPASSYPASLPPSPPSSKPASSTPAPSAPASSAPASSAPASSAPASSAPASSAPASSKPISSYPASLPPQTTSKPAETPKTGPPSQPTPPSTYATHLPYGNSSTPIGSKPYTPPSVPGTSSGAVASSSQLPVPSSPPKPEVPGYTPPECLPKCLNTWLEIKSDCKDNTDSNCYCKNPDFTKDVIECVAAWSKNDKETQEALQYLIGICAPQVPQNPGLITNCPSNIPLNPTSPATPTGAPSGSAPAVTPAPSGGAPPAGPVTQITYKTTVTVPCGCGVPGSSIVSTISTAITVPQVVFTTNTPAQPPAPGVTPTEQPVALVPGTPTAVPAITTGAPYPTGGNGVPTFGTITIPGRNGTASPTRPAQFTGAASSVVIGFQPALFGAILAFFAL</sequence>
<feature type="compositionally biased region" description="Pro residues" evidence="9">
    <location>
        <begin position="299"/>
        <end position="308"/>
    </location>
</feature>
<feature type="compositionally biased region" description="Low complexity" evidence="9">
    <location>
        <begin position="449"/>
        <end position="473"/>
    </location>
</feature>
<keyword evidence="10" id="KW-0812">Transmembrane</keyword>
<accession>A0A9P9J1Q4</accession>
<reference evidence="13" key="1">
    <citation type="journal article" date="2021" name="Nat. Commun.">
        <title>Genetic determinants of endophytism in the Arabidopsis root mycobiome.</title>
        <authorList>
            <person name="Mesny F."/>
            <person name="Miyauchi S."/>
            <person name="Thiergart T."/>
            <person name="Pickel B."/>
            <person name="Atanasova L."/>
            <person name="Karlsson M."/>
            <person name="Huettel B."/>
            <person name="Barry K.W."/>
            <person name="Haridas S."/>
            <person name="Chen C."/>
            <person name="Bauer D."/>
            <person name="Andreopoulos W."/>
            <person name="Pangilinan J."/>
            <person name="LaButti K."/>
            <person name="Riley R."/>
            <person name="Lipzen A."/>
            <person name="Clum A."/>
            <person name="Drula E."/>
            <person name="Henrissat B."/>
            <person name="Kohler A."/>
            <person name="Grigoriev I.V."/>
            <person name="Martin F.M."/>
            <person name="Hacquard S."/>
        </authorList>
    </citation>
    <scope>NUCLEOTIDE SEQUENCE</scope>
    <source>
        <strain evidence="13">MPI-CAGE-CH-0243</strain>
    </source>
</reference>
<keyword evidence="6 11" id="KW-0732">Signal</keyword>
<dbReference type="AlphaFoldDB" id="A0A9P9J1Q4"/>
<dbReference type="GO" id="GO:0005576">
    <property type="term" value="C:extracellular region"/>
    <property type="evidence" value="ECO:0007669"/>
    <property type="project" value="UniProtKB-SubCell"/>
</dbReference>
<keyword evidence="8" id="KW-0449">Lipoprotein</keyword>
<dbReference type="Pfam" id="PF05730">
    <property type="entry name" value="CFEM"/>
    <property type="match status" value="1"/>
</dbReference>
<feature type="region of interest" description="Disordered" evidence="9">
    <location>
        <begin position="447"/>
        <end position="476"/>
    </location>
</feature>
<feature type="compositionally biased region" description="Low complexity" evidence="9">
    <location>
        <begin position="210"/>
        <end position="226"/>
    </location>
</feature>
<name>A0A9P9J1Q4_9PLEO</name>
<keyword evidence="10" id="KW-1133">Transmembrane helix</keyword>
<keyword evidence="4" id="KW-0964">Secreted</keyword>
<keyword evidence="10" id="KW-0472">Membrane</keyword>
<dbReference type="OrthoDB" id="5431405at2759"/>
<keyword evidence="7" id="KW-1015">Disulfide bond</keyword>
<evidence type="ECO:0000256" key="2">
    <source>
        <dbReference type="ARBA" id="ARBA00004613"/>
    </source>
</evidence>
<evidence type="ECO:0000256" key="9">
    <source>
        <dbReference type="SAM" id="MobiDB-lite"/>
    </source>
</evidence>
<feature type="region of interest" description="Disordered" evidence="9">
    <location>
        <begin position="194"/>
        <end position="360"/>
    </location>
</feature>
<feature type="chain" id="PRO_5040174145" description="CFEM domain-containing protein" evidence="11">
    <location>
        <begin position="20"/>
        <end position="610"/>
    </location>
</feature>
<evidence type="ECO:0000256" key="4">
    <source>
        <dbReference type="ARBA" id="ARBA00022525"/>
    </source>
</evidence>